<feature type="compositionally biased region" description="Polar residues" evidence="2">
    <location>
        <begin position="36"/>
        <end position="71"/>
    </location>
</feature>
<keyword evidence="5" id="KW-1185">Reference proteome</keyword>
<name>A0A9Q0RKL1_BLOTA</name>
<dbReference type="PANTHER" id="PTHR24023:SF914">
    <property type="entry name" value="OTOLIN-1"/>
    <property type="match status" value="1"/>
</dbReference>
<feature type="domain" description="Collagenase NC10/endostatin" evidence="3">
    <location>
        <begin position="348"/>
        <end position="513"/>
    </location>
</feature>
<feature type="compositionally biased region" description="Pro residues" evidence="2">
    <location>
        <begin position="267"/>
        <end position="276"/>
    </location>
</feature>
<dbReference type="EMBL" id="JAPWDV010000003">
    <property type="protein sequence ID" value="KAJ6216446.1"/>
    <property type="molecule type" value="Genomic_DNA"/>
</dbReference>
<feature type="compositionally biased region" description="Low complexity" evidence="2">
    <location>
        <begin position="278"/>
        <end position="290"/>
    </location>
</feature>
<gene>
    <name evidence="4" type="ORF">RDWZM_007603</name>
</gene>
<feature type="region of interest" description="Disordered" evidence="2">
    <location>
        <begin position="188"/>
        <end position="245"/>
    </location>
</feature>
<dbReference type="InterPro" id="IPR008160">
    <property type="entry name" value="Collagen"/>
</dbReference>
<dbReference type="AlphaFoldDB" id="A0A9Q0RKL1"/>
<evidence type="ECO:0000256" key="2">
    <source>
        <dbReference type="SAM" id="MobiDB-lite"/>
    </source>
</evidence>
<dbReference type="Proteomes" id="UP001142055">
    <property type="component" value="Chromosome 3"/>
</dbReference>
<dbReference type="InterPro" id="IPR050149">
    <property type="entry name" value="Collagen_superfamily"/>
</dbReference>
<evidence type="ECO:0000256" key="1">
    <source>
        <dbReference type="ARBA" id="ARBA00023119"/>
    </source>
</evidence>
<dbReference type="GO" id="GO:0005581">
    <property type="term" value="C:collagen trimer"/>
    <property type="evidence" value="ECO:0007669"/>
    <property type="project" value="UniProtKB-KW"/>
</dbReference>
<reference evidence="4" key="1">
    <citation type="submission" date="2022-12" db="EMBL/GenBank/DDBJ databases">
        <title>Genome assemblies of Blomia tropicalis.</title>
        <authorList>
            <person name="Cui Y."/>
        </authorList>
    </citation>
    <scope>NUCLEOTIDE SEQUENCE</scope>
    <source>
        <tissue evidence="4">Adult mites</tissue>
    </source>
</reference>
<dbReference type="SUPFAM" id="SSF56436">
    <property type="entry name" value="C-type lectin-like"/>
    <property type="match status" value="1"/>
</dbReference>
<protein>
    <recommendedName>
        <fullName evidence="3">Collagenase NC10/endostatin domain-containing protein</fullName>
    </recommendedName>
</protein>
<evidence type="ECO:0000259" key="3">
    <source>
        <dbReference type="Pfam" id="PF06482"/>
    </source>
</evidence>
<sequence length="527" mass="57256">MVQGIDFVSPIPKNAVMFLVRVSAPSALIGIFNEGSGDSTPESSFTNVREQLPSSSSFPSNDKQIQDSEQATPITTERNVGEVWKPIEPYDGKMQWTLKGEKGDQGPRGEKGECVQEVLVESSSSSACGCNVSQLVDEYGELLRGFKGEPGPPGPMGFPGSPGIPGGRDSSFDTMTNMIDPSLGTYMSTRSEMGPPGPRGLPGFKGEKGSPGVEIKGEKGDRGKRGKPGKPGMRGPPGPKGDPIMITDLKRIMRENGIKGDQGPVGLPGPPGPPGPALSYDSWSDNSLSSRSRHYRGKMYDRMSTGGETGMLSNIDHTDSTLLTAQPLPSATPDSTDNGRHITHNKKLRMAALNHPFNGDIHGVRGADYECFRQSRRANLKGTFRAFIASRVQNLDSIVRSKDSKLPVVNLRDELLFNSWRDLFTGSGAPFPYPPKIYSFDGRNIFTDSTWNQKLVWHGSDKNGARNTDAYCDAWSSNAITRMGMASNLLRGKLLDQEKYSCNNAFIVLCVEVAPEESGGRHRRQMH</sequence>
<feature type="region of interest" description="Disordered" evidence="2">
    <location>
        <begin position="257"/>
        <end position="290"/>
    </location>
</feature>
<dbReference type="GO" id="GO:0030198">
    <property type="term" value="P:extracellular matrix organization"/>
    <property type="evidence" value="ECO:0007669"/>
    <property type="project" value="TreeGrafter"/>
</dbReference>
<feature type="region of interest" description="Disordered" evidence="2">
    <location>
        <begin position="35"/>
        <end position="71"/>
    </location>
</feature>
<dbReference type="Pfam" id="PF06482">
    <property type="entry name" value="Endostatin"/>
    <property type="match status" value="1"/>
</dbReference>
<dbReference type="InterPro" id="IPR016186">
    <property type="entry name" value="C-type_lectin-like/link_sf"/>
</dbReference>
<comment type="caution">
    <text evidence="4">The sequence shown here is derived from an EMBL/GenBank/DDBJ whole genome shotgun (WGS) entry which is preliminary data.</text>
</comment>
<organism evidence="4 5">
    <name type="scientific">Blomia tropicalis</name>
    <name type="common">Mite</name>
    <dbReference type="NCBI Taxonomy" id="40697"/>
    <lineage>
        <taxon>Eukaryota</taxon>
        <taxon>Metazoa</taxon>
        <taxon>Ecdysozoa</taxon>
        <taxon>Arthropoda</taxon>
        <taxon>Chelicerata</taxon>
        <taxon>Arachnida</taxon>
        <taxon>Acari</taxon>
        <taxon>Acariformes</taxon>
        <taxon>Sarcoptiformes</taxon>
        <taxon>Astigmata</taxon>
        <taxon>Glycyphagoidea</taxon>
        <taxon>Echimyopodidae</taxon>
        <taxon>Blomia</taxon>
    </lineage>
</organism>
<dbReference type="Pfam" id="PF01391">
    <property type="entry name" value="Collagen"/>
    <property type="match status" value="1"/>
</dbReference>
<evidence type="ECO:0000313" key="5">
    <source>
        <dbReference type="Proteomes" id="UP001142055"/>
    </source>
</evidence>
<dbReference type="PANTHER" id="PTHR24023">
    <property type="entry name" value="COLLAGEN ALPHA"/>
    <property type="match status" value="1"/>
</dbReference>
<accession>A0A9Q0RKL1</accession>
<dbReference type="GO" id="GO:0005615">
    <property type="term" value="C:extracellular space"/>
    <property type="evidence" value="ECO:0007669"/>
    <property type="project" value="TreeGrafter"/>
</dbReference>
<proteinExistence type="predicted"/>
<evidence type="ECO:0000313" key="4">
    <source>
        <dbReference type="EMBL" id="KAJ6216446.1"/>
    </source>
</evidence>
<dbReference type="GO" id="GO:0030020">
    <property type="term" value="F:extracellular matrix structural constituent conferring tensile strength"/>
    <property type="evidence" value="ECO:0007669"/>
    <property type="project" value="TreeGrafter"/>
</dbReference>
<dbReference type="Gene3D" id="3.10.100.10">
    <property type="entry name" value="Mannose-Binding Protein A, subunit A"/>
    <property type="match status" value="1"/>
</dbReference>
<keyword evidence="1" id="KW-0176">Collagen</keyword>
<dbReference type="OMA" id="DYECFRQ"/>
<dbReference type="InterPro" id="IPR016187">
    <property type="entry name" value="CTDL_fold"/>
</dbReference>
<dbReference type="InterPro" id="IPR010515">
    <property type="entry name" value="Collagenase_NC10/endostatin"/>
</dbReference>
<dbReference type="GO" id="GO:0031012">
    <property type="term" value="C:extracellular matrix"/>
    <property type="evidence" value="ECO:0007669"/>
    <property type="project" value="TreeGrafter"/>
</dbReference>